<proteinExistence type="predicted"/>
<protein>
    <submittedName>
        <fullName evidence="1">Uncharacterized protein</fullName>
    </submittedName>
</protein>
<evidence type="ECO:0000313" key="1">
    <source>
        <dbReference type="EMBL" id="MBX46262.1"/>
    </source>
</evidence>
<accession>A0A2P2NUT4</accession>
<reference evidence="1" key="1">
    <citation type="submission" date="2018-02" db="EMBL/GenBank/DDBJ databases">
        <title>Rhizophora mucronata_Transcriptome.</title>
        <authorList>
            <person name="Meera S.P."/>
            <person name="Sreeshan A."/>
            <person name="Augustine A."/>
        </authorList>
    </citation>
    <scope>NUCLEOTIDE SEQUENCE</scope>
    <source>
        <tissue evidence="1">Leaf</tissue>
    </source>
</reference>
<sequence length="14" mass="1731">MLQQFRLTLLKKLV</sequence>
<organism evidence="1">
    <name type="scientific">Rhizophora mucronata</name>
    <name type="common">Asiatic mangrove</name>
    <dbReference type="NCBI Taxonomy" id="61149"/>
    <lineage>
        <taxon>Eukaryota</taxon>
        <taxon>Viridiplantae</taxon>
        <taxon>Streptophyta</taxon>
        <taxon>Embryophyta</taxon>
        <taxon>Tracheophyta</taxon>
        <taxon>Spermatophyta</taxon>
        <taxon>Magnoliopsida</taxon>
        <taxon>eudicotyledons</taxon>
        <taxon>Gunneridae</taxon>
        <taxon>Pentapetalae</taxon>
        <taxon>rosids</taxon>
        <taxon>fabids</taxon>
        <taxon>Malpighiales</taxon>
        <taxon>Rhizophoraceae</taxon>
        <taxon>Rhizophora</taxon>
    </lineage>
</organism>
<dbReference type="EMBL" id="GGEC01065778">
    <property type="protein sequence ID" value="MBX46262.1"/>
    <property type="molecule type" value="Transcribed_RNA"/>
</dbReference>
<name>A0A2P2NUT4_RHIMU</name>